<feature type="transmembrane region" description="Helical" evidence="6">
    <location>
        <begin position="99"/>
        <end position="121"/>
    </location>
</feature>
<organism evidence="7 8">
    <name type="scientific">Actinocatenispora thailandica</name>
    <dbReference type="NCBI Taxonomy" id="227318"/>
    <lineage>
        <taxon>Bacteria</taxon>
        <taxon>Bacillati</taxon>
        <taxon>Actinomycetota</taxon>
        <taxon>Actinomycetes</taxon>
        <taxon>Micromonosporales</taxon>
        <taxon>Micromonosporaceae</taxon>
        <taxon>Actinocatenispora</taxon>
    </lineage>
</organism>
<dbReference type="GO" id="GO:0005886">
    <property type="term" value="C:plasma membrane"/>
    <property type="evidence" value="ECO:0007669"/>
    <property type="project" value="UniProtKB-SubCell"/>
</dbReference>
<sequence>MAQAPRAGVDDRAAGYRDVLSLGEFRAVLGARLVSMAGDQVARVALSLLVFDRTRSAALAAATFALSFLPALAGPLLAGLADRYPRRTVLVAADLLRAVLLGLMAVPGAPLPVLFALLVLAELIGAPANAAHGAVLADILVGDRLVVGQGARSIVDQLSQIGGYAVGGVLTALLTAHGVLALDAASFAVSALVLRLALRRRPAPAGAADVPPSLLGSARRSARLVWSDRRLRVLLGLVWMIGLPVAAEGLAVPYAVGRYPGPSAAGWLLAATPLGAVVGAVLLGRCRPSVRRRVMAPLAALAGLPLLVVAARPPLAVACLVFALSGAAASYVTVAPALYVARIPAAGRGQAIGLMSSGAVAGQGVVTILAGLGADRIGAADAVGLAGALTATVGAALAIAWSRADAEPDVPVAGPWPG</sequence>
<feature type="transmembrane region" description="Helical" evidence="6">
    <location>
        <begin position="161"/>
        <end position="194"/>
    </location>
</feature>
<feature type="transmembrane region" description="Helical" evidence="6">
    <location>
        <begin position="57"/>
        <end position="78"/>
    </location>
</feature>
<protein>
    <submittedName>
        <fullName evidence="7">MFS transporter</fullName>
    </submittedName>
</protein>
<keyword evidence="8" id="KW-1185">Reference proteome</keyword>
<dbReference type="AlphaFoldDB" id="A0A7R7HVD2"/>
<dbReference type="Gene3D" id="1.20.1250.20">
    <property type="entry name" value="MFS general substrate transporter like domains"/>
    <property type="match status" value="1"/>
</dbReference>
<evidence type="ECO:0000256" key="4">
    <source>
        <dbReference type="ARBA" id="ARBA00022989"/>
    </source>
</evidence>
<gene>
    <name evidence="7" type="ORF">Athai_09440</name>
</gene>
<dbReference type="EMBL" id="AP023355">
    <property type="protein sequence ID" value="BCJ33441.1"/>
    <property type="molecule type" value="Genomic_DNA"/>
</dbReference>
<proteinExistence type="predicted"/>
<evidence type="ECO:0000313" key="7">
    <source>
        <dbReference type="EMBL" id="BCJ33441.1"/>
    </source>
</evidence>
<dbReference type="GO" id="GO:0022857">
    <property type="term" value="F:transmembrane transporter activity"/>
    <property type="evidence" value="ECO:0007669"/>
    <property type="project" value="InterPro"/>
</dbReference>
<reference evidence="7 8" key="1">
    <citation type="submission" date="2020-08" db="EMBL/GenBank/DDBJ databases">
        <title>Whole genome shotgun sequence of Actinocatenispora thailandica NBRC 105041.</title>
        <authorList>
            <person name="Komaki H."/>
            <person name="Tamura T."/>
        </authorList>
    </citation>
    <scope>NUCLEOTIDE SEQUENCE [LARGE SCALE GENOMIC DNA]</scope>
    <source>
        <strain evidence="7 8">NBRC 105041</strain>
    </source>
</reference>
<evidence type="ECO:0000256" key="5">
    <source>
        <dbReference type="ARBA" id="ARBA00023136"/>
    </source>
</evidence>
<keyword evidence="4 6" id="KW-1133">Transmembrane helix</keyword>
<comment type="subcellular location">
    <subcellularLocation>
        <location evidence="1">Cell membrane</location>
        <topology evidence="1">Multi-pass membrane protein</topology>
    </subcellularLocation>
</comment>
<evidence type="ECO:0000256" key="2">
    <source>
        <dbReference type="ARBA" id="ARBA00022475"/>
    </source>
</evidence>
<dbReference type="InterPro" id="IPR011701">
    <property type="entry name" value="MFS"/>
</dbReference>
<dbReference type="Proteomes" id="UP000611640">
    <property type="component" value="Chromosome"/>
</dbReference>
<dbReference type="CDD" id="cd06173">
    <property type="entry name" value="MFS_MefA_like"/>
    <property type="match status" value="1"/>
</dbReference>
<feature type="transmembrane region" description="Helical" evidence="6">
    <location>
        <begin position="317"/>
        <end position="339"/>
    </location>
</feature>
<dbReference type="Pfam" id="PF07690">
    <property type="entry name" value="MFS_1"/>
    <property type="match status" value="1"/>
</dbReference>
<dbReference type="InterPro" id="IPR036259">
    <property type="entry name" value="MFS_trans_sf"/>
</dbReference>
<feature type="transmembrane region" description="Helical" evidence="6">
    <location>
        <begin position="233"/>
        <end position="252"/>
    </location>
</feature>
<dbReference type="RefSeq" id="WP_203960325.1">
    <property type="nucleotide sequence ID" value="NZ_AP023355.1"/>
</dbReference>
<feature type="transmembrane region" description="Helical" evidence="6">
    <location>
        <begin position="382"/>
        <end position="401"/>
    </location>
</feature>
<name>A0A7R7HVD2_9ACTN</name>
<dbReference type="PANTHER" id="PTHR23513">
    <property type="entry name" value="INTEGRAL MEMBRANE EFFLUX PROTEIN-RELATED"/>
    <property type="match status" value="1"/>
</dbReference>
<accession>A0A7R7HVD2</accession>
<feature type="transmembrane region" description="Helical" evidence="6">
    <location>
        <begin position="351"/>
        <end position="370"/>
    </location>
</feature>
<keyword evidence="2" id="KW-1003">Cell membrane</keyword>
<dbReference type="SUPFAM" id="SSF103473">
    <property type="entry name" value="MFS general substrate transporter"/>
    <property type="match status" value="1"/>
</dbReference>
<dbReference type="KEGG" id="atl:Athai_09440"/>
<dbReference type="PANTHER" id="PTHR23513:SF11">
    <property type="entry name" value="STAPHYLOFERRIN A TRANSPORTER"/>
    <property type="match status" value="1"/>
</dbReference>
<keyword evidence="5 6" id="KW-0472">Membrane</keyword>
<evidence type="ECO:0000256" key="6">
    <source>
        <dbReference type="SAM" id="Phobius"/>
    </source>
</evidence>
<evidence type="ECO:0000313" key="8">
    <source>
        <dbReference type="Proteomes" id="UP000611640"/>
    </source>
</evidence>
<feature type="transmembrane region" description="Helical" evidence="6">
    <location>
        <begin position="264"/>
        <end position="282"/>
    </location>
</feature>
<evidence type="ECO:0000256" key="3">
    <source>
        <dbReference type="ARBA" id="ARBA00022692"/>
    </source>
</evidence>
<keyword evidence="3 6" id="KW-0812">Transmembrane</keyword>
<evidence type="ECO:0000256" key="1">
    <source>
        <dbReference type="ARBA" id="ARBA00004651"/>
    </source>
</evidence>